<evidence type="ECO:0000259" key="10">
    <source>
        <dbReference type="PROSITE" id="PS00623"/>
    </source>
</evidence>
<keyword evidence="4 7" id="KW-0274">FAD</keyword>
<evidence type="ECO:0000256" key="3">
    <source>
        <dbReference type="ARBA" id="ARBA00022630"/>
    </source>
</evidence>
<dbReference type="Proteomes" id="UP000799291">
    <property type="component" value="Unassembled WGS sequence"/>
</dbReference>
<evidence type="ECO:0000259" key="11">
    <source>
        <dbReference type="PROSITE" id="PS00624"/>
    </source>
</evidence>
<keyword evidence="13" id="KW-1185">Reference proteome</keyword>
<dbReference type="Gene3D" id="3.30.560.10">
    <property type="entry name" value="Glucose Oxidase, domain 3"/>
    <property type="match status" value="1"/>
</dbReference>
<comment type="cofactor">
    <cofactor evidence="1 7">
        <name>FAD</name>
        <dbReference type="ChEBI" id="CHEBI:57692"/>
    </cofactor>
</comment>
<dbReference type="InterPro" id="IPR012132">
    <property type="entry name" value="GMC_OxRdtase"/>
</dbReference>
<keyword evidence="5" id="KW-0560">Oxidoreductase</keyword>
<proteinExistence type="inferred from homology"/>
<accession>A0A6G1J3H8</accession>
<evidence type="ECO:0000256" key="4">
    <source>
        <dbReference type="ARBA" id="ARBA00022827"/>
    </source>
</evidence>
<evidence type="ECO:0000256" key="7">
    <source>
        <dbReference type="PIRSR" id="PIRSR000137-2"/>
    </source>
</evidence>
<dbReference type="GO" id="GO:0016614">
    <property type="term" value="F:oxidoreductase activity, acting on CH-OH group of donors"/>
    <property type="evidence" value="ECO:0007669"/>
    <property type="project" value="InterPro"/>
</dbReference>
<dbReference type="SUPFAM" id="SSF54373">
    <property type="entry name" value="FAD-linked reductases, C-terminal domain"/>
    <property type="match status" value="1"/>
</dbReference>
<evidence type="ECO:0000256" key="9">
    <source>
        <dbReference type="SAM" id="SignalP"/>
    </source>
</evidence>
<evidence type="ECO:0000313" key="13">
    <source>
        <dbReference type="Proteomes" id="UP000799291"/>
    </source>
</evidence>
<dbReference type="Pfam" id="PF00732">
    <property type="entry name" value="GMC_oxred_N"/>
    <property type="match status" value="1"/>
</dbReference>
<dbReference type="PIRSF" id="PIRSF000137">
    <property type="entry name" value="Alcohol_oxidase"/>
    <property type="match status" value="1"/>
</dbReference>
<evidence type="ECO:0000256" key="1">
    <source>
        <dbReference type="ARBA" id="ARBA00001974"/>
    </source>
</evidence>
<dbReference type="Gene3D" id="4.10.450.10">
    <property type="entry name" value="Glucose Oxidase, domain 2"/>
    <property type="match status" value="1"/>
</dbReference>
<dbReference type="PROSITE" id="PS00623">
    <property type="entry name" value="GMC_OXRED_1"/>
    <property type="match status" value="1"/>
</dbReference>
<comment type="similarity">
    <text evidence="2 8">Belongs to the GMC oxidoreductase family.</text>
</comment>
<dbReference type="GO" id="GO:0050660">
    <property type="term" value="F:flavin adenine dinucleotide binding"/>
    <property type="evidence" value="ECO:0007669"/>
    <property type="project" value="InterPro"/>
</dbReference>
<dbReference type="SUPFAM" id="SSF51905">
    <property type="entry name" value="FAD/NAD(P)-binding domain"/>
    <property type="match status" value="1"/>
</dbReference>
<keyword evidence="9" id="KW-0732">Signal</keyword>
<dbReference type="PANTHER" id="PTHR11552">
    <property type="entry name" value="GLUCOSE-METHANOL-CHOLINE GMC OXIDOREDUCTASE"/>
    <property type="match status" value="1"/>
</dbReference>
<name>A0A6G1J3H8_9PLEO</name>
<reference evidence="12" key="1">
    <citation type="journal article" date="2020" name="Stud. Mycol.">
        <title>101 Dothideomycetes genomes: a test case for predicting lifestyles and emergence of pathogens.</title>
        <authorList>
            <person name="Haridas S."/>
            <person name="Albert R."/>
            <person name="Binder M."/>
            <person name="Bloem J."/>
            <person name="Labutti K."/>
            <person name="Salamov A."/>
            <person name="Andreopoulos B."/>
            <person name="Baker S."/>
            <person name="Barry K."/>
            <person name="Bills G."/>
            <person name="Bluhm B."/>
            <person name="Cannon C."/>
            <person name="Castanera R."/>
            <person name="Culley D."/>
            <person name="Daum C."/>
            <person name="Ezra D."/>
            <person name="Gonzalez J."/>
            <person name="Henrissat B."/>
            <person name="Kuo A."/>
            <person name="Liang C."/>
            <person name="Lipzen A."/>
            <person name="Lutzoni F."/>
            <person name="Magnuson J."/>
            <person name="Mondo S."/>
            <person name="Nolan M."/>
            <person name="Ohm R."/>
            <person name="Pangilinan J."/>
            <person name="Park H.-J."/>
            <person name="Ramirez L."/>
            <person name="Alfaro M."/>
            <person name="Sun H."/>
            <person name="Tritt A."/>
            <person name="Yoshinaga Y."/>
            <person name="Zwiers L.-H."/>
            <person name="Turgeon B."/>
            <person name="Goodwin S."/>
            <person name="Spatafora J."/>
            <person name="Crous P."/>
            <person name="Grigoriev I."/>
        </authorList>
    </citation>
    <scope>NUCLEOTIDE SEQUENCE</scope>
    <source>
        <strain evidence="12">CBS 122367</strain>
    </source>
</reference>
<evidence type="ECO:0000313" key="12">
    <source>
        <dbReference type="EMBL" id="KAF2685084.1"/>
    </source>
</evidence>
<organism evidence="12 13">
    <name type="scientific">Lentithecium fluviatile CBS 122367</name>
    <dbReference type="NCBI Taxonomy" id="1168545"/>
    <lineage>
        <taxon>Eukaryota</taxon>
        <taxon>Fungi</taxon>
        <taxon>Dikarya</taxon>
        <taxon>Ascomycota</taxon>
        <taxon>Pezizomycotina</taxon>
        <taxon>Dothideomycetes</taxon>
        <taxon>Pleosporomycetidae</taxon>
        <taxon>Pleosporales</taxon>
        <taxon>Massarineae</taxon>
        <taxon>Lentitheciaceae</taxon>
        <taxon>Lentithecium</taxon>
    </lineage>
</organism>
<dbReference type="InterPro" id="IPR007867">
    <property type="entry name" value="GMC_OxRtase_C"/>
</dbReference>
<sequence>MFQLRLLPLLPLILPTLATCPSHQVFNYIIVGAGPAGLVLANKLSANPNVTVAVIEAGDEQYTNPNVTRIDAFGLALNTSIDWSYTSAPQKYLSDKTLTYYSGKALGGTTTINGMTYLRAEKGQIDAWEGLGNPGWSWDALFKYYKEQEKFQVPDAEKVRNGASFEEGVHGGKGEVKVGWSSLFMEDGVFEMLRETSANMGIAWNKDPNGGRMGGFSTWPFTLDAEKEIRWDAARALYYPIAHTRPNLYVFLNTTATRILWSDSKATDGDVVATGVEIVTSTNDTRQTLQACEEVILAAGSLRSPALLEHSGIGNPSVLGPIGIETIVDLPSVGANLQDQPNMAISYASLTNWTGYPCFVSYLTAADIFGANLSAFTSELSANISAYAAQIVADAPENETTTAIEEALLKLQADLVFAENGTVPLAELLWAPGAGSITCVFWTLLPFSKGNVHITSPEAAQQPAINPNFLQLPIDTLIQAAAAVKVRKYFATAPLSSHVTVEVAPGLGVVPKDAGWRDEKWVSWIKQEYNPNYHPVSSAAMRRREWGGVVDANGMVYGSRNVRVVDAGVFPTQISGHLSASVYAVAGKIADAIIAGKKGK</sequence>
<keyword evidence="3 8" id="KW-0285">Flavoprotein</keyword>
<feature type="domain" description="Glucose-methanol-choline oxidoreductase N-terminal" evidence="11">
    <location>
        <begin position="300"/>
        <end position="314"/>
    </location>
</feature>
<protein>
    <submittedName>
        <fullName evidence="12">GMC oxidoreductase</fullName>
    </submittedName>
</protein>
<feature type="binding site" evidence="7">
    <location>
        <position position="109"/>
    </location>
    <ligand>
        <name>FAD</name>
        <dbReference type="ChEBI" id="CHEBI:57692"/>
    </ligand>
</feature>
<feature type="signal peptide" evidence="9">
    <location>
        <begin position="1"/>
        <end position="18"/>
    </location>
</feature>
<dbReference type="OrthoDB" id="269227at2759"/>
<feature type="chain" id="PRO_5026322830" evidence="9">
    <location>
        <begin position="19"/>
        <end position="600"/>
    </location>
</feature>
<dbReference type="InterPro" id="IPR027424">
    <property type="entry name" value="Glucose_Oxidase_domain_2"/>
</dbReference>
<gene>
    <name evidence="12" type="ORF">K458DRAFT_417174</name>
</gene>
<evidence type="ECO:0000256" key="6">
    <source>
        <dbReference type="PIRSR" id="PIRSR000137-1"/>
    </source>
</evidence>
<feature type="domain" description="Glucose-methanol-choline oxidoreductase N-terminal" evidence="10">
    <location>
        <begin position="103"/>
        <end position="126"/>
    </location>
</feature>
<feature type="active site" description="Proton acceptor" evidence="6">
    <location>
        <position position="577"/>
    </location>
</feature>
<evidence type="ECO:0000256" key="2">
    <source>
        <dbReference type="ARBA" id="ARBA00010790"/>
    </source>
</evidence>
<dbReference type="Gene3D" id="3.50.50.60">
    <property type="entry name" value="FAD/NAD(P)-binding domain"/>
    <property type="match status" value="1"/>
</dbReference>
<dbReference type="EMBL" id="MU005579">
    <property type="protein sequence ID" value="KAF2685084.1"/>
    <property type="molecule type" value="Genomic_DNA"/>
</dbReference>
<dbReference type="InterPro" id="IPR036188">
    <property type="entry name" value="FAD/NAD-bd_sf"/>
</dbReference>
<dbReference type="PANTHER" id="PTHR11552:SF201">
    <property type="entry name" value="GLUCOSE-METHANOL-CHOLINE OXIDOREDUCTASE N-TERMINAL DOMAIN-CONTAINING PROTEIN"/>
    <property type="match status" value="1"/>
</dbReference>
<evidence type="ECO:0000256" key="8">
    <source>
        <dbReference type="RuleBase" id="RU003968"/>
    </source>
</evidence>
<feature type="active site" description="Proton donor" evidence="6">
    <location>
        <position position="534"/>
    </location>
</feature>
<dbReference type="AlphaFoldDB" id="A0A6G1J3H8"/>
<dbReference type="PROSITE" id="PS00624">
    <property type="entry name" value="GMC_OXRED_2"/>
    <property type="match status" value="1"/>
</dbReference>
<dbReference type="Pfam" id="PF05199">
    <property type="entry name" value="GMC_oxred_C"/>
    <property type="match status" value="1"/>
</dbReference>
<evidence type="ECO:0000256" key="5">
    <source>
        <dbReference type="ARBA" id="ARBA00023002"/>
    </source>
</evidence>
<dbReference type="InterPro" id="IPR000172">
    <property type="entry name" value="GMC_OxRdtase_N"/>
</dbReference>